<proteinExistence type="predicted"/>
<sequence length="278" mass="30510">MAMGRQRSMPPQPPPLHNFTLPRGLEWGKRKFSDGEIPAVHRRSNGSLPEKSIGRRRTEAASPWQSLGSDERGLGIGALHDGQAERGREVRSEGEDGIAAVRKKLLLDLQAATAKMKEEIIRMGLRDEDPKPTAGAGEERPPAPTTSPATIAPAGPSEIPRPRNLRTRRSRIKHPKGFAADSGKPNPDSKTETISPIVPSISAAAGVFARGEKLERAKFSIALTRQQIEEDLAAITGHKPARRPKKRSKIIQKNLDSLFPGLWLTEISADMYKVRDDR</sequence>
<accession>A0A484KR51</accession>
<keyword evidence="3" id="KW-1185">Reference proteome</keyword>
<evidence type="ECO:0000256" key="1">
    <source>
        <dbReference type="SAM" id="MobiDB-lite"/>
    </source>
</evidence>
<evidence type="ECO:0000313" key="3">
    <source>
        <dbReference type="Proteomes" id="UP000595140"/>
    </source>
</evidence>
<feature type="compositionally biased region" description="Basic and acidic residues" evidence="1">
    <location>
        <begin position="82"/>
        <end position="94"/>
    </location>
</feature>
<feature type="region of interest" description="Disordered" evidence="1">
    <location>
        <begin position="120"/>
        <end position="195"/>
    </location>
</feature>
<feature type="compositionally biased region" description="Low complexity" evidence="1">
    <location>
        <begin position="146"/>
        <end position="156"/>
    </location>
</feature>
<dbReference type="Proteomes" id="UP000595140">
    <property type="component" value="Unassembled WGS sequence"/>
</dbReference>
<feature type="compositionally biased region" description="Basic residues" evidence="1">
    <location>
        <begin position="163"/>
        <end position="176"/>
    </location>
</feature>
<evidence type="ECO:0000313" key="2">
    <source>
        <dbReference type="EMBL" id="VFQ65649.1"/>
    </source>
</evidence>
<dbReference type="EMBL" id="OOIL02000484">
    <property type="protein sequence ID" value="VFQ65649.1"/>
    <property type="molecule type" value="Genomic_DNA"/>
</dbReference>
<reference evidence="2 3" key="1">
    <citation type="submission" date="2018-04" db="EMBL/GenBank/DDBJ databases">
        <authorList>
            <person name="Vogel A."/>
        </authorList>
    </citation>
    <scope>NUCLEOTIDE SEQUENCE [LARGE SCALE GENOMIC DNA]</scope>
</reference>
<organism evidence="2 3">
    <name type="scientific">Cuscuta campestris</name>
    <dbReference type="NCBI Taxonomy" id="132261"/>
    <lineage>
        <taxon>Eukaryota</taxon>
        <taxon>Viridiplantae</taxon>
        <taxon>Streptophyta</taxon>
        <taxon>Embryophyta</taxon>
        <taxon>Tracheophyta</taxon>
        <taxon>Spermatophyta</taxon>
        <taxon>Magnoliopsida</taxon>
        <taxon>eudicotyledons</taxon>
        <taxon>Gunneridae</taxon>
        <taxon>Pentapetalae</taxon>
        <taxon>asterids</taxon>
        <taxon>lamiids</taxon>
        <taxon>Solanales</taxon>
        <taxon>Convolvulaceae</taxon>
        <taxon>Cuscuteae</taxon>
        <taxon>Cuscuta</taxon>
        <taxon>Cuscuta subgen. Grammica</taxon>
        <taxon>Cuscuta sect. Cleistogrammica</taxon>
    </lineage>
</organism>
<dbReference type="PANTHER" id="PTHR33130">
    <property type="entry name" value="PUTATIVE (DUF1639)-RELATED"/>
    <property type="match status" value="1"/>
</dbReference>
<feature type="region of interest" description="Disordered" evidence="1">
    <location>
        <begin position="36"/>
        <end position="97"/>
    </location>
</feature>
<evidence type="ECO:0008006" key="4">
    <source>
        <dbReference type="Google" id="ProtNLM"/>
    </source>
</evidence>
<feature type="compositionally biased region" description="Basic and acidic residues" evidence="1">
    <location>
        <begin position="120"/>
        <end position="141"/>
    </location>
</feature>
<gene>
    <name evidence="2" type="ORF">CCAM_LOCUS7425</name>
</gene>
<feature type="region of interest" description="Disordered" evidence="1">
    <location>
        <begin position="1"/>
        <end position="20"/>
    </location>
</feature>
<dbReference type="InterPro" id="IPR012438">
    <property type="entry name" value="DUF1639"/>
</dbReference>
<protein>
    <recommendedName>
        <fullName evidence="4">DUF1639 domain-containing protein</fullName>
    </recommendedName>
</protein>
<dbReference type="AlphaFoldDB" id="A0A484KR51"/>
<name>A0A484KR51_9ASTE</name>
<dbReference type="OrthoDB" id="769821at2759"/>
<dbReference type="PANTHER" id="PTHR33130:SF43">
    <property type="entry name" value="OS01G0688600 PROTEIN"/>
    <property type="match status" value="1"/>
</dbReference>
<dbReference type="Pfam" id="PF07797">
    <property type="entry name" value="DUF1639"/>
    <property type="match status" value="1"/>
</dbReference>